<feature type="transmembrane region" description="Helical" evidence="6">
    <location>
        <begin position="95"/>
        <end position="117"/>
    </location>
</feature>
<evidence type="ECO:0000259" key="7">
    <source>
        <dbReference type="Pfam" id="PF06271"/>
    </source>
</evidence>
<dbReference type="PANTHER" id="PTHR36115">
    <property type="entry name" value="PROLINE-RICH ANTIGEN HOMOLOG-RELATED"/>
    <property type="match status" value="1"/>
</dbReference>
<dbReference type="RefSeq" id="WP_076094999.1">
    <property type="nucleotide sequence ID" value="NZ_MTHD01000003.1"/>
</dbReference>
<comment type="caution">
    <text evidence="8">The sequence shown here is derived from an EMBL/GenBank/DDBJ whole genome shotgun (WGS) entry which is preliminary data.</text>
</comment>
<evidence type="ECO:0000313" key="9">
    <source>
        <dbReference type="Proteomes" id="UP000187526"/>
    </source>
</evidence>
<evidence type="ECO:0000256" key="6">
    <source>
        <dbReference type="SAM" id="Phobius"/>
    </source>
</evidence>
<dbReference type="OrthoDB" id="5298807at2"/>
<evidence type="ECO:0000256" key="3">
    <source>
        <dbReference type="ARBA" id="ARBA00022692"/>
    </source>
</evidence>
<dbReference type="Proteomes" id="UP000187526">
    <property type="component" value="Unassembled WGS sequence"/>
</dbReference>
<evidence type="ECO:0000256" key="5">
    <source>
        <dbReference type="ARBA" id="ARBA00023136"/>
    </source>
</evidence>
<name>A0A1R1I5F4_9RHOO</name>
<evidence type="ECO:0000256" key="1">
    <source>
        <dbReference type="ARBA" id="ARBA00004651"/>
    </source>
</evidence>
<dbReference type="GO" id="GO:0005886">
    <property type="term" value="C:plasma membrane"/>
    <property type="evidence" value="ECO:0007669"/>
    <property type="project" value="UniProtKB-SubCell"/>
</dbReference>
<dbReference type="InterPro" id="IPR051791">
    <property type="entry name" value="Pra-immunoreactive"/>
</dbReference>
<dbReference type="Pfam" id="PF06271">
    <property type="entry name" value="RDD"/>
    <property type="match status" value="1"/>
</dbReference>
<gene>
    <name evidence="8" type="ORF">BJN45_10635</name>
</gene>
<proteinExistence type="predicted"/>
<dbReference type="PANTHER" id="PTHR36115:SF10">
    <property type="entry name" value="RDD DOMAIN-CONTAINING PROTEIN"/>
    <property type="match status" value="1"/>
</dbReference>
<dbReference type="STRING" id="418702.BJN45_10635"/>
<keyword evidence="9" id="KW-1185">Reference proteome</keyword>
<feature type="domain" description="RDD" evidence="7">
    <location>
        <begin position="6"/>
        <end position="130"/>
    </location>
</feature>
<evidence type="ECO:0000256" key="2">
    <source>
        <dbReference type="ARBA" id="ARBA00022475"/>
    </source>
</evidence>
<feature type="transmembrane region" description="Helical" evidence="6">
    <location>
        <begin position="12"/>
        <end position="36"/>
    </location>
</feature>
<keyword evidence="2" id="KW-1003">Cell membrane</keyword>
<comment type="subcellular location">
    <subcellularLocation>
        <location evidence="1">Cell membrane</location>
        <topology evidence="1">Multi-pass membrane protein</topology>
    </subcellularLocation>
</comment>
<reference evidence="8 9" key="1">
    <citation type="submission" date="2016-10" db="EMBL/GenBank/DDBJ databases">
        <title>Alkaliphiles isolated from bioreactors.</title>
        <authorList>
            <person name="Salah Z."/>
            <person name="Rout S.P."/>
            <person name="Humphreys P.N."/>
        </authorList>
    </citation>
    <scope>NUCLEOTIDE SEQUENCE [LARGE SCALE GENOMIC DNA]</scope>
    <source>
        <strain evidence="8 9">ZS02</strain>
    </source>
</reference>
<sequence length="151" mass="16879">MIHDPSSIGRRLGAMLYESLVVFAILLATFLFPQVVLSGFGMHLGGKAMWLHVFLVLMAYFVWCWLHGGQTLPMKTWKLKLVDQKGAAPRPLQAVLRYMAAWPSIMLFGIGIIWALFDRDGQFLHDRIAGTLIVRDSGSAPLDPPDQKSGR</sequence>
<keyword evidence="4 6" id="KW-1133">Transmembrane helix</keyword>
<evidence type="ECO:0000256" key="4">
    <source>
        <dbReference type="ARBA" id="ARBA00022989"/>
    </source>
</evidence>
<dbReference type="InterPro" id="IPR010432">
    <property type="entry name" value="RDD"/>
</dbReference>
<protein>
    <submittedName>
        <fullName evidence="8">RDD family protein</fullName>
    </submittedName>
</protein>
<feature type="transmembrane region" description="Helical" evidence="6">
    <location>
        <begin position="48"/>
        <end position="66"/>
    </location>
</feature>
<keyword evidence="3 6" id="KW-0812">Transmembrane</keyword>
<accession>A0A1R1I5F4</accession>
<dbReference type="EMBL" id="MTHD01000003">
    <property type="protein sequence ID" value="OMG53864.1"/>
    <property type="molecule type" value="Genomic_DNA"/>
</dbReference>
<dbReference type="AlphaFoldDB" id="A0A1R1I5F4"/>
<organism evidence="8 9">
    <name type="scientific">Azonexus hydrophilus</name>
    <dbReference type="NCBI Taxonomy" id="418702"/>
    <lineage>
        <taxon>Bacteria</taxon>
        <taxon>Pseudomonadati</taxon>
        <taxon>Pseudomonadota</taxon>
        <taxon>Betaproteobacteria</taxon>
        <taxon>Rhodocyclales</taxon>
        <taxon>Azonexaceae</taxon>
        <taxon>Azonexus</taxon>
    </lineage>
</organism>
<keyword evidence="5 6" id="KW-0472">Membrane</keyword>
<evidence type="ECO:0000313" key="8">
    <source>
        <dbReference type="EMBL" id="OMG53864.1"/>
    </source>
</evidence>